<dbReference type="Proteomes" id="UP000526184">
    <property type="component" value="Unassembled WGS sequence"/>
</dbReference>
<feature type="binding site" evidence="3">
    <location>
        <position position="130"/>
    </location>
    <ligand>
        <name>a divalent metal cation</name>
        <dbReference type="ChEBI" id="CHEBI:60240"/>
        <label>2</label>
    </ligand>
</feature>
<dbReference type="CDD" id="cd01310">
    <property type="entry name" value="TatD_DNAse"/>
    <property type="match status" value="1"/>
</dbReference>
<keyword evidence="1 3" id="KW-0479">Metal-binding</keyword>
<evidence type="ECO:0000313" key="5">
    <source>
        <dbReference type="Proteomes" id="UP000526184"/>
    </source>
</evidence>
<proteinExistence type="predicted"/>
<dbReference type="PROSITE" id="PS01090">
    <property type="entry name" value="TATD_2"/>
    <property type="match status" value="1"/>
</dbReference>
<dbReference type="AlphaFoldDB" id="A0A7Z0TAJ8"/>
<dbReference type="GO" id="GO:0005829">
    <property type="term" value="C:cytosol"/>
    <property type="evidence" value="ECO:0007669"/>
    <property type="project" value="TreeGrafter"/>
</dbReference>
<dbReference type="Gene3D" id="3.20.20.140">
    <property type="entry name" value="Metal-dependent hydrolases"/>
    <property type="match status" value="1"/>
</dbReference>
<dbReference type="SUPFAM" id="SSF51556">
    <property type="entry name" value="Metallo-dependent hydrolases"/>
    <property type="match status" value="1"/>
</dbReference>
<dbReference type="RefSeq" id="WP_180136178.1">
    <property type="nucleotide sequence ID" value="NZ_JABMKT010000021.1"/>
</dbReference>
<dbReference type="NCBIfam" id="TIGR00010">
    <property type="entry name" value="YchF/TatD family DNA exonuclease"/>
    <property type="match status" value="1"/>
</dbReference>
<dbReference type="InterPro" id="IPR001130">
    <property type="entry name" value="TatD-like"/>
</dbReference>
<accession>A0A7Z0TAJ8</accession>
<dbReference type="FunFam" id="3.20.20.140:FF:000005">
    <property type="entry name" value="TatD family hydrolase"/>
    <property type="match status" value="1"/>
</dbReference>
<dbReference type="PANTHER" id="PTHR46124:SF2">
    <property type="entry name" value="D-AMINOACYL-TRNA DEACYLASE"/>
    <property type="match status" value="1"/>
</dbReference>
<dbReference type="GO" id="GO:0004536">
    <property type="term" value="F:DNA nuclease activity"/>
    <property type="evidence" value="ECO:0007669"/>
    <property type="project" value="InterPro"/>
</dbReference>
<dbReference type="EMBL" id="JABMKT010000021">
    <property type="protein sequence ID" value="NYV28087.1"/>
    <property type="molecule type" value="Genomic_DNA"/>
</dbReference>
<dbReference type="GO" id="GO:0046872">
    <property type="term" value="F:metal ion binding"/>
    <property type="evidence" value="ECO:0007669"/>
    <property type="project" value="UniProtKB-KW"/>
</dbReference>
<dbReference type="PIRSF" id="PIRSF005902">
    <property type="entry name" value="DNase_TatD"/>
    <property type="match status" value="1"/>
</dbReference>
<keyword evidence="2 4" id="KW-0378">Hydrolase</keyword>
<evidence type="ECO:0000313" key="4">
    <source>
        <dbReference type="EMBL" id="NYV28087.1"/>
    </source>
</evidence>
<feature type="binding site" evidence="3">
    <location>
        <position position="153"/>
    </location>
    <ligand>
        <name>a divalent metal cation</name>
        <dbReference type="ChEBI" id="CHEBI:60240"/>
        <label>2</label>
    </ligand>
</feature>
<dbReference type="InterPro" id="IPR018228">
    <property type="entry name" value="DNase_TatD-rel_CS"/>
</dbReference>
<organism evidence="4 5">
    <name type="scientific">Streptobacillus felis</name>
    <dbReference type="NCBI Taxonomy" id="1384509"/>
    <lineage>
        <taxon>Bacteria</taxon>
        <taxon>Fusobacteriati</taxon>
        <taxon>Fusobacteriota</taxon>
        <taxon>Fusobacteriia</taxon>
        <taxon>Fusobacteriales</taxon>
        <taxon>Leptotrichiaceae</taxon>
        <taxon>Streptobacillus</taxon>
    </lineage>
</organism>
<dbReference type="InterPro" id="IPR015991">
    <property type="entry name" value="TatD/YcfH-like"/>
</dbReference>
<dbReference type="GO" id="GO:0016788">
    <property type="term" value="F:hydrolase activity, acting on ester bonds"/>
    <property type="evidence" value="ECO:0007669"/>
    <property type="project" value="InterPro"/>
</dbReference>
<protein>
    <submittedName>
        <fullName evidence="4">TatD family hydrolase</fullName>
    </submittedName>
</protein>
<dbReference type="PANTHER" id="PTHR46124">
    <property type="entry name" value="D-AMINOACYL-TRNA DEACYLASE"/>
    <property type="match status" value="1"/>
</dbReference>
<name>A0A7Z0TAJ8_9FUSO</name>
<reference evidence="4 5" key="1">
    <citation type="submission" date="2020-05" db="EMBL/GenBank/DDBJ databases">
        <title>Streptobacillus felis strain LHL191014123.</title>
        <authorList>
            <person name="Fawzy A."/>
            <person name="Rau J."/>
            <person name="Risse K."/>
            <person name="Schauerte N."/>
            <person name="Geiger C."/>
            <person name="Blom J."/>
            <person name="Imirzalioglu C."/>
            <person name="Falgenhauer J."/>
            <person name="Bach A."/>
            <person name="Herden C."/>
            <person name="Eisenberg T."/>
        </authorList>
    </citation>
    <scope>NUCLEOTIDE SEQUENCE [LARGE SCALE GENOMIC DNA]</scope>
    <source>
        <strain evidence="4 5">LHL191014123</strain>
    </source>
</reference>
<dbReference type="Pfam" id="PF01026">
    <property type="entry name" value="TatD_DNase"/>
    <property type="match status" value="1"/>
</dbReference>
<gene>
    <name evidence="4" type="ORF">HP397_04570</name>
</gene>
<comment type="caution">
    <text evidence="4">The sequence shown here is derived from an EMBL/GenBank/DDBJ whole genome shotgun (WGS) entry which is preliminary data.</text>
</comment>
<keyword evidence="5" id="KW-1185">Reference proteome</keyword>
<feature type="binding site" evidence="3">
    <location>
        <position position="10"/>
    </location>
    <ligand>
        <name>a divalent metal cation</name>
        <dbReference type="ChEBI" id="CHEBI:60240"/>
        <label>1</label>
    </ligand>
</feature>
<feature type="binding site" evidence="3">
    <location>
        <position position="202"/>
    </location>
    <ligand>
        <name>a divalent metal cation</name>
        <dbReference type="ChEBI" id="CHEBI:60240"/>
        <label>1</label>
    </ligand>
</feature>
<dbReference type="InterPro" id="IPR032466">
    <property type="entry name" value="Metal_Hydrolase"/>
</dbReference>
<evidence type="ECO:0000256" key="1">
    <source>
        <dbReference type="ARBA" id="ARBA00022723"/>
    </source>
</evidence>
<feature type="binding site" evidence="3">
    <location>
        <position position="94"/>
    </location>
    <ligand>
        <name>a divalent metal cation</name>
        <dbReference type="ChEBI" id="CHEBI:60240"/>
        <label>1</label>
    </ligand>
</feature>
<evidence type="ECO:0000256" key="2">
    <source>
        <dbReference type="ARBA" id="ARBA00022801"/>
    </source>
</evidence>
<evidence type="ECO:0000256" key="3">
    <source>
        <dbReference type="PIRSR" id="PIRSR005902-1"/>
    </source>
</evidence>
<sequence length="256" mass="30046">MKKMVDTHMHLYSELYNENRDEIIKDIEKNLLFAVNISCDLESTFQSIELSDRYDFMYSTVGYHPCDISKYNEEDFNKMIDFAKNNNKIVAIGEIGLDYYWMNDPKEVQEKYFRLQIEKAIELNMPIVVHTRDALEDTIRIINDYPKLRGILHCFPGTYEMVEHLLDRFYIGIGGTVTFKNNKVTHELVRNLNLDKIVIETDSPYLTPSPFRGKLNNPIYVKYVVEKISELKGLTVEEVINKTNKNAMKVYDICIK</sequence>
<feature type="binding site" evidence="3">
    <location>
        <position position="8"/>
    </location>
    <ligand>
        <name>a divalent metal cation</name>
        <dbReference type="ChEBI" id="CHEBI:60240"/>
        <label>1</label>
    </ligand>
</feature>